<protein>
    <submittedName>
        <fullName evidence="2">FAD dependent dehydrogenase</fullName>
    </submittedName>
</protein>
<dbReference type="EMBL" id="ACJM01000011">
    <property type="protein sequence ID" value="EEG76985.1"/>
    <property type="molecule type" value="Genomic_DNA"/>
</dbReference>
<dbReference type="InterPro" id="IPR023753">
    <property type="entry name" value="FAD/NAD-binding_dom"/>
</dbReference>
<gene>
    <name evidence="2" type="ORF">DealDRAFT_2246</name>
</gene>
<dbReference type="eggNOG" id="COG0644">
    <property type="taxonomic scope" value="Bacteria"/>
</dbReference>
<dbReference type="Gene3D" id="3.50.50.60">
    <property type="entry name" value="FAD/NAD(P)-binding domain"/>
    <property type="match status" value="2"/>
</dbReference>
<dbReference type="PROSITE" id="PS51257">
    <property type="entry name" value="PROKAR_LIPOPROTEIN"/>
    <property type="match status" value="1"/>
</dbReference>
<dbReference type="Pfam" id="PF07992">
    <property type="entry name" value="Pyr_redox_2"/>
    <property type="match status" value="1"/>
</dbReference>
<dbReference type="Proteomes" id="UP000006443">
    <property type="component" value="Unassembled WGS sequence"/>
</dbReference>
<evidence type="ECO:0000313" key="3">
    <source>
        <dbReference type="Proteomes" id="UP000006443"/>
    </source>
</evidence>
<dbReference type="RefSeq" id="WP_008517463.1">
    <property type="nucleotide sequence ID" value="NZ_ACJM01000011.1"/>
</dbReference>
<proteinExistence type="predicted"/>
<keyword evidence="3" id="KW-1185">Reference proteome</keyword>
<dbReference type="Gene3D" id="3.30.9.10">
    <property type="entry name" value="D-Amino Acid Oxidase, subunit A, domain 2"/>
    <property type="match status" value="1"/>
</dbReference>
<accession>C0GID7</accession>
<name>C0GID7_DETAL</name>
<dbReference type="GO" id="GO:0016491">
    <property type="term" value="F:oxidoreductase activity"/>
    <property type="evidence" value="ECO:0007669"/>
    <property type="project" value="InterPro"/>
</dbReference>
<organism evidence="2 3">
    <name type="scientific">Dethiobacter alkaliphilus AHT 1</name>
    <dbReference type="NCBI Taxonomy" id="555088"/>
    <lineage>
        <taxon>Bacteria</taxon>
        <taxon>Bacillati</taxon>
        <taxon>Bacillota</taxon>
        <taxon>Dethiobacteria</taxon>
        <taxon>Dethiobacterales</taxon>
        <taxon>Dethiobacteraceae</taxon>
        <taxon>Dethiobacter</taxon>
    </lineage>
</organism>
<dbReference type="OrthoDB" id="25353at2"/>
<dbReference type="STRING" id="555088.DealDRAFT_2246"/>
<sequence>MKVAIMGAGLAGLSCALTLEKNGISPTVFESRSQVGDRFVNSEIILSALCRPHRDPLAYLADTYGIFLHPVGHISELLLFSEHEKAVVNGQLGFSTIRGRDADSWEKQLARQVKSEIVFNSRHAYEDLLEEYTHVVVATGDGAYAEKMQNYQTDLTVTIKGATLEGSFNRYAVAAWLDSRYAPQGYSYFIPYSEHEANLSVAFPDYPQNENVDADQLWQHLHETVRRDLGQELKITDSFSITGYAIGLCNYPRLGNTFFTGNCFGAIMPFLGFGQYPAILTGIYAALDLCGKGRYEDLTRPLRKSYQNALALRRSLEKLDNKGLDLVVKALNTKAAERLFHSRFDFLKGAGMLLRALPEQ</sequence>
<dbReference type="SUPFAM" id="SSF51905">
    <property type="entry name" value="FAD/NAD(P)-binding domain"/>
    <property type="match status" value="1"/>
</dbReference>
<dbReference type="InterPro" id="IPR036188">
    <property type="entry name" value="FAD/NAD-bd_sf"/>
</dbReference>
<comment type="caution">
    <text evidence="2">The sequence shown here is derived from an EMBL/GenBank/DDBJ whole genome shotgun (WGS) entry which is preliminary data.</text>
</comment>
<evidence type="ECO:0000259" key="1">
    <source>
        <dbReference type="Pfam" id="PF07992"/>
    </source>
</evidence>
<dbReference type="AlphaFoldDB" id="C0GID7"/>
<feature type="domain" description="FAD/NAD(P)-binding" evidence="1">
    <location>
        <begin position="1"/>
        <end position="141"/>
    </location>
</feature>
<evidence type="ECO:0000313" key="2">
    <source>
        <dbReference type="EMBL" id="EEG76985.1"/>
    </source>
</evidence>
<reference evidence="2 3" key="1">
    <citation type="submission" date="2009-02" db="EMBL/GenBank/DDBJ databases">
        <title>Sequencing of the draft genome and assembly of Dethiobacter alkaliphilus AHT 1.</title>
        <authorList>
            <consortium name="US DOE Joint Genome Institute (JGI-PGF)"/>
            <person name="Lucas S."/>
            <person name="Copeland A."/>
            <person name="Lapidus A."/>
            <person name="Glavina del Rio T."/>
            <person name="Dalin E."/>
            <person name="Tice H."/>
            <person name="Bruce D."/>
            <person name="Goodwin L."/>
            <person name="Pitluck S."/>
            <person name="Larimer F."/>
            <person name="Land M.L."/>
            <person name="Hauser L."/>
            <person name="Muyzer G."/>
        </authorList>
    </citation>
    <scope>NUCLEOTIDE SEQUENCE [LARGE SCALE GENOMIC DNA]</scope>
    <source>
        <strain evidence="2 3">AHT 1</strain>
    </source>
</reference>